<comment type="caution">
    <text evidence="1">The sequence shown here is derived from an EMBL/GenBank/DDBJ whole genome shotgun (WGS) entry which is preliminary data.</text>
</comment>
<dbReference type="OrthoDB" id="9814509at2"/>
<keyword evidence="2" id="KW-1185">Reference proteome</keyword>
<dbReference type="InterPro" id="IPR038058">
    <property type="entry name" value="PhnH-like_sp"/>
</dbReference>
<dbReference type="NCBIfam" id="TIGR03292">
    <property type="entry name" value="PhnH_redo"/>
    <property type="match status" value="1"/>
</dbReference>
<dbReference type="Proteomes" id="UP000298179">
    <property type="component" value="Unassembled WGS sequence"/>
</dbReference>
<proteinExistence type="predicted"/>
<evidence type="ECO:0000313" key="2">
    <source>
        <dbReference type="Proteomes" id="UP000298179"/>
    </source>
</evidence>
<dbReference type="AlphaFoldDB" id="A0A4Y8RNL1"/>
<reference evidence="1 2" key="1">
    <citation type="submission" date="2019-03" db="EMBL/GenBank/DDBJ databases">
        <title>Jiella endophytica sp. nov., a novel endophytic bacterium isolated from root of Ficus microcarpa Linn. f.</title>
        <authorList>
            <person name="Tuo L."/>
        </authorList>
    </citation>
    <scope>NUCLEOTIDE SEQUENCE [LARGE SCALE GENOMIC DNA]</scope>
    <source>
        <strain evidence="1 2">CBS5Q-3</strain>
    </source>
</reference>
<dbReference type="PIRSF" id="PIRSF020680">
    <property type="entry name" value="PhnH"/>
    <property type="match status" value="1"/>
</dbReference>
<dbReference type="GO" id="GO:0019634">
    <property type="term" value="P:organic phosphonate metabolic process"/>
    <property type="evidence" value="ECO:0007669"/>
    <property type="project" value="InterPro"/>
</dbReference>
<organism evidence="1 2">
    <name type="scientific">Jiella endophytica</name>
    <dbReference type="NCBI Taxonomy" id="2558362"/>
    <lineage>
        <taxon>Bacteria</taxon>
        <taxon>Pseudomonadati</taxon>
        <taxon>Pseudomonadota</taxon>
        <taxon>Alphaproteobacteria</taxon>
        <taxon>Hyphomicrobiales</taxon>
        <taxon>Aurantimonadaceae</taxon>
        <taxon>Jiella</taxon>
    </lineage>
</organism>
<dbReference type="SUPFAM" id="SSF159709">
    <property type="entry name" value="PhnH-like"/>
    <property type="match status" value="1"/>
</dbReference>
<dbReference type="Gene3D" id="3.40.50.11310">
    <property type="entry name" value="Bacterial phosphonate metabolism protein PhnH"/>
    <property type="match status" value="1"/>
</dbReference>
<name>A0A4Y8RNL1_9HYPH</name>
<dbReference type="RefSeq" id="WP_134761060.1">
    <property type="nucleotide sequence ID" value="NZ_SOZD01000002.1"/>
</dbReference>
<sequence>MAGETIDLSRRAVEGGFADPVFDAQAVFAAILRAMARPGTVVDLGHRAVPPAPLSPAQGAILSALADQDTPVFVEGVGEALAAWLGFQTGARLAHAAEARFAVVSMFGTVSLERFALGTLAFPDRSATLLLEVASLKDGPTMRLSGPGISGSTVMQVSGLGEAFLEARRANRALLPCGLDLILTSGTLALCLPRSTVIEEA</sequence>
<keyword evidence="1" id="KW-0456">Lyase</keyword>
<dbReference type="EMBL" id="SOZD01000002">
    <property type="protein sequence ID" value="TFF24891.1"/>
    <property type="molecule type" value="Genomic_DNA"/>
</dbReference>
<protein>
    <submittedName>
        <fullName evidence="1">Phosphonate C-P lyase system protein PhnH</fullName>
    </submittedName>
</protein>
<dbReference type="InterPro" id="IPR008772">
    <property type="entry name" value="Phosphonate_metab_PhnH"/>
</dbReference>
<accession>A0A4Y8RNL1</accession>
<gene>
    <name evidence="1" type="primary">phnH</name>
    <name evidence="1" type="ORF">E3C22_05750</name>
</gene>
<dbReference type="GO" id="GO:0016829">
    <property type="term" value="F:lyase activity"/>
    <property type="evidence" value="ECO:0007669"/>
    <property type="project" value="UniProtKB-KW"/>
</dbReference>
<evidence type="ECO:0000313" key="1">
    <source>
        <dbReference type="EMBL" id="TFF24891.1"/>
    </source>
</evidence>
<dbReference type="Pfam" id="PF05845">
    <property type="entry name" value="PhnH"/>
    <property type="match status" value="1"/>
</dbReference>